<protein>
    <submittedName>
        <fullName evidence="2">Uncharacterized protein</fullName>
    </submittedName>
</protein>
<reference evidence="2" key="1">
    <citation type="submission" date="2021-12" db="EMBL/GenBank/DDBJ databases">
        <authorList>
            <person name="Martin H S."/>
        </authorList>
    </citation>
    <scope>NUCLEOTIDE SEQUENCE</scope>
</reference>
<feature type="region of interest" description="Disordered" evidence="1">
    <location>
        <begin position="1"/>
        <end position="66"/>
    </location>
</feature>
<dbReference type="Proteomes" id="UP000838878">
    <property type="component" value="Chromosome 3"/>
</dbReference>
<feature type="non-terminal residue" evidence="2">
    <location>
        <position position="66"/>
    </location>
</feature>
<accession>A0A8J9VGD5</accession>
<sequence>MPLAVLEPETANTASRIGRKKYKNNLEDSDDEDGIVESFHQKGDQDDEDDEDGEVEEVGPEIEESV</sequence>
<name>A0A8J9VGD5_9NEOP</name>
<proteinExistence type="predicted"/>
<evidence type="ECO:0000256" key="1">
    <source>
        <dbReference type="SAM" id="MobiDB-lite"/>
    </source>
</evidence>
<feature type="compositionally biased region" description="Acidic residues" evidence="1">
    <location>
        <begin position="45"/>
        <end position="66"/>
    </location>
</feature>
<evidence type="ECO:0000313" key="2">
    <source>
        <dbReference type="EMBL" id="CAH0722053.1"/>
    </source>
</evidence>
<organism evidence="2 3">
    <name type="scientific">Brenthis ino</name>
    <name type="common">lesser marbled fritillary</name>
    <dbReference type="NCBI Taxonomy" id="405034"/>
    <lineage>
        <taxon>Eukaryota</taxon>
        <taxon>Metazoa</taxon>
        <taxon>Ecdysozoa</taxon>
        <taxon>Arthropoda</taxon>
        <taxon>Hexapoda</taxon>
        <taxon>Insecta</taxon>
        <taxon>Pterygota</taxon>
        <taxon>Neoptera</taxon>
        <taxon>Endopterygota</taxon>
        <taxon>Lepidoptera</taxon>
        <taxon>Glossata</taxon>
        <taxon>Ditrysia</taxon>
        <taxon>Papilionoidea</taxon>
        <taxon>Nymphalidae</taxon>
        <taxon>Heliconiinae</taxon>
        <taxon>Argynnini</taxon>
        <taxon>Brenthis</taxon>
    </lineage>
</organism>
<gene>
    <name evidence="2" type="ORF">BINO364_LOCUS8069</name>
</gene>
<keyword evidence="3" id="KW-1185">Reference proteome</keyword>
<dbReference type="EMBL" id="OV170223">
    <property type="protein sequence ID" value="CAH0722053.1"/>
    <property type="molecule type" value="Genomic_DNA"/>
</dbReference>
<dbReference type="AlphaFoldDB" id="A0A8J9VGD5"/>
<evidence type="ECO:0000313" key="3">
    <source>
        <dbReference type="Proteomes" id="UP000838878"/>
    </source>
</evidence>